<dbReference type="EMBL" id="LUKN01001068">
    <property type="protein sequence ID" value="OAR01610.1"/>
    <property type="molecule type" value="Genomic_DNA"/>
</dbReference>
<feature type="transmembrane region" description="Helical" evidence="7">
    <location>
        <begin position="133"/>
        <end position="156"/>
    </location>
</feature>
<evidence type="ECO:0000259" key="8">
    <source>
        <dbReference type="Pfam" id="PF20684"/>
    </source>
</evidence>
<sequence>MGDLDPGGDNVPDRGPVLISVLWSLTALAGITAMLRVVVRSRNRMFGWDDIFMIFAMLCFTGWSIVLTLYAQRGGSMHIQDVAKTGPDNVANVLFLNWLSQVFGILGVAAGKISVAALLLAIIQLTELRWQRIFLYIVPVTLASLVAIACSALTFAQCTPAKALWDQRVVGKCLDPHVMSSFGTFTGGKLNIPFLQARLAIIPATIFWQLNNTTTEKIQLTIVFGLNILTSICSGIKTQYLAELANRTDQTWATYDIFVWVTGELFLMIVCGSIPTLHTVLIRFRNAAGSIKSAVPSQQQQSSRGSRKGSARLTSDGDETDNNDAELAELRAMAHLSIKTKTTVERVESRGDSLEGLFEDRNGVRVDMMYDVRRDTRPNSAVPPAEPRGGHS</sequence>
<dbReference type="InterPro" id="IPR049326">
    <property type="entry name" value="Rhodopsin_dom_fungi"/>
</dbReference>
<comment type="similarity">
    <text evidence="5">Belongs to the SAT4 family.</text>
</comment>
<accession>A0A179IIM9</accession>
<proteinExistence type="inferred from homology"/>
<dbReference type="OrthoDB" id="5429740at2759"/>
<feature type="transmembrane region" description="Helical" evidence="7">
    <location>
        <begin position="220"/>
        <end position="237"/>
    </location>
</feature>
<organism evidence="9 10">
    <name type="scientific">Cordyceps confragosa</name>
    <name type="common">Lecanicillium lecanii</name>
    <dbReference type="NCBI Taxonomy" id="2714763"/>
    <lineage>
        <taxon>Eukaryota</taxon>
        <taxon>Fungi</taxon>
        <taxon>Dikarya</taxon>
        <taxon>Ascomycota</taxon>
        <taxon>Pezizomycotina</taxon>
        <taxon>Sordariomycetes</taxon>
        <taxon>Hypocreomycetidae</taxon>
        <taxon>Hypocreales</taxon>
        <taxon>Cordycipitaceae</taxon>
        <taxon>Akanthomyces</taxon>
    </lineage>
</organism>
<feature type="region of interest" description="Disordered" evidence="6">
    <location>
        <begin position="293"/>
        <end position="322"/>
    </location>
</feature>
<keyword evidence="10" id="KW-1185">Reference proteome</keyword>
<keyword evidence="2 7" id="KW-0812">Transmembrane</keyword>
<feature type="transmembrane region" description="Helical" evidence="7">
    <location>
        <begin position="20"/>
        <end position="39"/>
    </location>
</feature>
<evidence type="ECO:0000256" key="4">
    <source>
        <dbReference type="ARBA" id="ARBA00023136"/>
    </source>
</evidence>
<dbReference type="Proteomes" id="UP000243081">
    <property type="component" value="Unassembled WGS sequence"/>
</dbReference>
<reference evidence="9 10" key="1">
    <citation type="submission" date="2016-03" db="EMBL/GenBank/DDBJ databases">
        <title>Fine-scale spatial genetic structure of a fungal parasite of coffee scale insects.</title>
        <authorList>
            <person name="Jackson D."/>
            <person name="Zemenick K.A."/>
            <person name="Malloure B."/>
            <person name="Quandt C.A."/>
            <person name="James T.Y."/>
        </authorList>
    </citation>
    <scope>NUCLEOTIDE SEQUENCE [LARGE SCALE GENOMIC DNA]</scope>
    <source>
        <strain evidence="9 10">UM487</strain>
    </source>
</reference>
<feature type="transmembrane region" description="Helical" evidence="7">
    <location>
        <begin position="98"/>
        <end position="121"/>
    </location>
</feature>
<protein>
    <recommendedName>
        <fullName evidence="8">Rhodopsin domain-containing protein</fullName>
    </recommendedName>
</protein>
<feature type="transmembrane region" description="Helical" evidence="7">
    <location>
        <begin position="257"/>
        <end position="282"/>
    </location>
</feature>
<dbReference type="PANTHER" id="PTHR33048:SF146">
    <property type="entry name" value="INTEGRAL MEMBRANE PROTEIN"/>
    <property type="match status" value="1"/>
</dbReference>
<dbReference type="InterPro" id="IPR052337">
    <property type="entry name" value="SAT4-like"/>
</dbReference>
<evidence type="ECO:0000313" key="9">
    <source>
        <dbReference type="EMBL" id="OAR01610.1"/>
    </source>
</evidence>
<gene>
    <name evidence="9" type="ORF">LLEC1_00450</name>
</gene>
<feature type="region of interest" description="Disordered" evidence="6">
    <location>
        <begin position="370"/>
        <end position="392"/>
    </location>
</feature>
<name>A0A179IIM9_CORDF</name>
<dbReference type="PANTHER" id="PTHR33048">
    <property type="entry name" value="PTH11-LIKE INTEGRAL MEMBRANE PROTEIN (AFU_ORTHOLOGUE AFUA_5G11245)"/>
    <property type="match status" value="1"/>
</dbReference>
<evidence type="ECO:0000256" key="1">
    <source>
        <dbReference type="ARBA" id="ARBA00004141"/>
    </source>
</evidence>
<dbReference type="Pfam" id="PF20684">
    <property type="entry name" value="Fung_rhodopsin"/>
    <property type="match status" value="1"/>
</dbReference>
<evidence type="ECO:0000256" key="7">
    <source>
        <dbReference type="SAM" id="Phobius"/>
    </source>
</evidence>
<keyword evidence="4 7" id="KW-0472">Membrane</keyword>
<dbReference type="OMA" id="WATYDIF"/>
<keyword evidence="3 7" id="KW-1133">Transmembrane helix</keyword>
<comment type="subcellular location">
    <subcellularLocation>
        <location evidence="1">Membrane</location>
        <topology evidence="1">Multi-pass membrane protein</topology>
    </subcellularLocation>
</comment>
<evidence type="ECO:0000313" key="10">
    <source>
        <dbReference type="Proteomes" id="UP000243081"/>
    </source>
</evidence>
<comment type="caution">
    <text evidence="9">The sequence shown here is derived from an EMBL/GenBank/DDBJ whole genome shotgun (WGS) entry which is preliminary data.</text>
</comment>
<evidence type="ECO:0000256" key="6">
    <source>
        <dbReference type="SAM" id="MobiDB-lite"/>
    </source>
</evidence>
<feature type="transmembrane region" description="Helical" evidence="7">
    <location>
        <begin position="51"/>
        <end position="71"/>
    </location>
</feature>
<evidence type="ECO:0000256" key="5">
    <source>
        <dbReference type="ARBA" id="ARBA00038359"/>
    </source>
</evidence>
<evidence type="ECO:0000256" key="3">
    <source>
        <dbReference type="ARBA" id="ARBA00022989"/>
    </source>
</evidence>
<dbReference type="AlphaFoldDB" id="A0A179IIM9"/>
<evidence type="ECO:0000256" key="2">
    <source>
        <dbReference type="ARBA" id="ARBA00022692"/>
    </source>
</evidence>
<feature type="domain" description="Rhodopsin" evidence="8">
    <location>
        <begin position="35"/>
        <end position="281"/>
    </location>
</feature>
<dbReference type="GO" id="GO:0016020">
    <property type="term" value="C:membrane"/>
    <property type="evidence" value="ECO:0007669"/>
    <property type="project" value="UniProtKB-SubCell"/>
</dbReference>